<evidence type="ECO:0000313" key="1">
    <source>
        <dbReference type="EMBL" id="CAE4578181.1"/>
    </source>
</evidence>
<dbReference type="EMBL" id="HBNR01026055">
    <property type="protein sequence ID" value="CAE4578181.1"/>
    <property type="molecule type" value="Transcribed_RNA"/>
</dbReference>
<protein>
    <submittedName>
        <fullName evidence="1">Uncharacterized protein</fullName>
    </submittedName>
</protein>
<name>A0A7S4QDJ1_9DINO</name>
<organism evidence="1">
    <name type="scientific">Alexandrium monilatum</name>
    <dbReference type="NCBI Taxonomy" id="311494"/>
    <lineage>
        <taxon>Eukaryota</taxon>
        <taxon>Sar</taxon>
        <taxon>Alveolata</taxon>
        <taxon>Dinophyceae</taxon>
        <taxon>Gonyaulacales</taxon>
        <taxon>Pyrocystaceae</taxon>
        <taxon>Alexandrium</taxon>
    </lineage>
</organism>
<accession>A0A7S4QDJ1</accession>
<dbReference type="AlphaFoldDB" id="A0A7S4QDJ1"/>
<reference evidence="1" key="1">
    <citation type="submission" date="2021-01" db="EMBL/GenBank/DDBJ databases">
        <authorList>
            <person name="Corre E."/>
            <person name="Pelletier E."/>
            <person name="Niang G."/>
            <person name="Scheremetjew M."/>
            <person name="Finn R."/>
            <person name="Kale V."/>
            <person name="Holt S."/>
            <person name="Cochrane G."/>
            <person name="Meng A."/>
            <person name="Brown T."/>
            <person name="Cohen L."/>
        </authorList>
    </citation>
    <scope>NUCLEOTIDE SEQUENCE</scope>
    <source>
        <strain evidence="1">CCMP3105</strain>
    </source>
</reference>
<sequence length="185" mass="19978">MSPRVCSQRLACLHIRMSACQGVVNRQLPNSVMNTLAFQNPFPVQGVHRKVSLPLSLSPFSLVQISHCSGKQFPAMAAAGRAVFALLLVLAAQVPALAGEPASGAKTRLRHVHGWLPVAAEWEPGMAQDCDCVAVLGKGTFTQRLWLRLSGHERAPATPSCLKWCSRRPHDEAAEATNGPIRTDL</sequence>
<proteinExistence type="predicted"/>
<gene>
    <name evidence="1" type="ORF">AMON00008_LOCUS17568</name>
</gene>